<keyword evidence="1" id="KW-0472">Membrane</keyword>
<dbReference type="SUPFAM" id="SSF53448">
    <property type="entry name" value="Nucleotide-diphospho-sugar transferases"/>
    <property type="match status" value="1"/>
</dbReference>
<organism evidence="2">
    <name type="scientific">Terrestrivirus sp</name>
    <dbReference type="NCBI Taxonomy" id="2487775"/>
    <lineage>
        <taxon>Viruses</taxon>
        <taxon>Varidnaviria</taxon>
        <taxon>Bamfordvirae</taxon>
        <taxon>Nucleocytoviricota</taxon>
        <taxon>Megaviricetes</taxon>
        <taxon>Imitervirales</taxon>
        <taxon>Mimiviridae</taxon>
        <taxon>Klosneuvirinae</taxon>
    </lineage>
</organism>
<proteinExistence type="predicted"/>
<protein>
    <submittedName>
        <fullName evidence="2">Uncharacterized protein</fullName>
    </submittedName>
</protein>
<keyword evidence="1" id="KW-0812">Transmembrane</keyword>
<keyword evidence="1" id="KW-1133">Transmembrane helix</keyword>
<reference evidence="2" key="1">
    <citation type="submission" date="2018-10" db="EMBL/GenBank/DDBJ databases">
        <title>Hidden diversity of soil giant viruses.</title>
        <authorList>
            <person name="Schulz F."/>
            <person name="Alteio L."/>
            <person name="Goudeau D."/>
            <person name="Ryan E.M."/>
            <person name="Malmstrom R.R."/>
            <person name="Blanchard J."/>
            <person name="Woyke T."/>
        </authorList>
    </citation>
    <scope>NUCLEOTIDE SEQUENCE</scope>
    <source>
        <strain evidence="2">TEV1</strain>
    </source>
</reference>
<evidence type="ECO:0000256" key="1">
    <source>
        <dbReference type="SAM" id="Phobius"/>
    </source>
</evidence>
<accession>A0A3G4ZK01</accession>
<dbReference type="Gene3D" id="3.90.550.20">
    <property type="match status" value="1"/>
</dbReference>
<sequence length="303" mass="35714">MISTIVSIIFLVILLVVIVLYIFAHNKRSKLYEDIANDTYILPKIIYGYWDNLDNNPLIKTHIDTWKRNIPKDWKIVILNKENVQSYVGDNFMKKYGNLDPIRFSDFLRVYLLLKNGGTWIDASTIIINGNFLDQYYKEMINNKFDICLYELKTKTVDCKTPYLENWFIMAPKNSKLLKDLYNEFDKSFTTGFEEYKKNILIPSGVVLTNTLGYDQHDTYLMQHAIINYLMHVGNKYSINTKDASESMFKIHTDKKWDRKPIIDFILSNNDWSGYYAIKLTKGERIHINDSIKNIFINKLNSM</sequence>
<feature type="transmembrane region" description="Helical" evidence="1">
    <location>
        <begin position="6"/>
        <end position="24"/>
    </location>
</feature>
<dbReference type="EMBL" id="MK071979">
    <property type="protein sequence ID" value="AYV75155.1"/>
    <property type="molecule type" value="Genomic_DNA"/>
</dbReference>
<dbReference type="InterPro" id="IPR029044">
    <property type="entry name" value="Nucleotide-diphossugar_trans"/>
</dbReference>
<dbReference type="GO" id="GO:0016757">
    <property type="term" value="F:glycosyltransferase activity"/>
    <property type="evidence" value="ECO:0007669"/>
    <property type="project" value="InterPro"/>
</dbReference>
<evidence type="ECO:0000313" key="2">
    <source>
        <dbReference type="EMBL" id="AYV75155.1"/>
    </source>
</evidence>
<dbReference type="Pfam" id="PF05704">
    <property type="entry name" value="Caps_synth"/>
    <property type="match status" value="1"/>
</dbReference>
<gene>
    <name evidence="2" type="ORF">Terrestrivirus1_29</name>
</gene>
<name>A0A3G4ZK01_9VIRU</name>
<dbReference type="InterPro" id="IPR008441">
    <property type="entry name" value="AfumC-like_glycosyl_Trfase"/>
</dbReference>